<protein>
    <submittedName>
        <fullName evidence="2">Peptidase dimerization domain-containing protein</fullName>
    </submittedName>
</protein>
<accession>A0ABV1WHS5</accession>
<dbReference type="SUPFAM" id="SSF55031">
    <property type="entry name" value="Bacterial exopeptidase dimerisation domain"/>
    <property type="match status" value="1"/>
</dbReference>
<keyword evidence="3" id="KW-1185">Reference proteome</keyword>
<dbReference type="Proteomes" id="UP001458415">
    <property type="component" value="Unassembled WGS sequence"/>
</dbReference>
<feature type="non-terminal residue" evidence="2">
    <location>
        <position position="1"/>
    </location>
</feature>
<reference evidence="2 3" key="1">
    <citation type="submission" date="2024-06" db="EMBL/GenBank/DDBJ databases">
        <title>The Natural Products Discovery Center: Release of the First 8490 Sequenced Strains for Exploring Actinobacteria Biosynthetic Diversity.</title>
        <authorList>
            <person name="Kalkreuter E."/>
            <person name="Kautsar S.A."/>
            <person name="Yang D."/>
            <person name="Bader C.D."/>
            <person name="Teijaro C.N."/>
            <person name="Fluegel L."/>
            <person name="Davis C.M."/>
            <person name="Simpson J.R."/>
            <person name="Lauterbach L."/>
            <person name="Steele A.D."/>
            <person name="Gui C."/>
            <person name="Meng S."/>
            <person name="Li G."/>
            <person name="Viehrig K."/>
            <person name="Ye F."/>
            <person name="Su P."/>
            <person name="Kiefer A.F."/>
            <person name="Nichols A."/>
            <person name="Cepeda A.J."/>
            <person name="Yan W."/>
            <person name="Fan B."/>
            <person name="Jiang Y."/>
            <person name="Adhikari A."/>
            <person name="Zheng C.-J."/>
            <person name="Schuster L."/>
            <person name="Cowan T.M."/>
            <person name="Smanski M.J."/>
            <person name="Chevrette M.G."/>
            <person name="De Carvalho L.P.S."/>
            <person name="Shen B."/>
        </authorList>
    </citation>
    <scope>NUCLEOTIDE SEQUENCE [LARGE SCALE GENOMIC DNA]</scope>
    <source>
        <strain evidence="2 3">NPDC000634</strain>
    </source>
</reference>
<dbReference type="InterPro" id="IPR011650">
    <property type="entry name" value="Peptidase_M20_dimer"/>
</dbReference>
<evidence type="ECO:0000313" key="3">
    <source>
        <dbReference type="Proteomes" id="UP001458415"/>
    </source>
</evidence>
<dbReference type="PANTHER" id="PTHR30575">
    <property type="entry name" value="PEPTIDASE M20"/>
    <property type="match status" value="1"/>
</dbReference>
<evidence type="ECO:0000259" key="1">
    <source>
        <dbReference type="Pfam" id="PF07687"/>
    </source>
</evidence>
<dbReference type="PANTHER" id="PTHR30575:SF0">
    <property type="entry name" value="XAA-ARG DIPEPTIDASE"/>
    <property type="match status" value="1"/>
</dbReference>
<proteinExistence type="predicted"/>
<dbReference type="EMBL" id="JBEPCU010001332">
    <property type="protein sequence ID" value="MER6983326.1"/>
    <property type="molecule type" value="Genomic_DNA"/>
</dbReference>
<evidence type="ECO:0000313" key="2">
    <source>
        <dbReference type="EMBL" id="MER6983326.1"/>
    </source>
</evidence>
<gene>
    <name evidence="2" type="ORF">ABT317_41830</name>
</gene>
<organism evidence="2 3">
    <name type="scientific">Streptomyces carpinensis</name>
    <dbReference type="NCBI Taxonomy" id="66369"/>
    <lineage>
        <taxon>Bacteria</taxon>
        <taxon>Bacillati</taxon>
        <taxon>Actinomycetota</taxon>
        <taxon>Actinomycetes</taxon>
        <taxon>Kitasatosporales</taxon>
        <taxon>Streptomycetaceae</taxon>
        <taxon>Streptomyces</taxon>
    </lineage>
</organism>
<name>A0ABV1WHS5_9ACTN</name>
<feature type="domain" description="Peptidase M20 dimerisation" evidence="1">
    <location>
        <begin position="2"/>
        <end position="82"/>
    </location>
</feature>
<dbReference type="SUPFAM" id="SSF53187">
    <property type="entry name" value="Zn-dependent exopeptidases"/>
    <property type="match status" value="1"/>
</dbReference>
<dbReference type="InterPro" id="IPR036264">
    <property type="entry name" value="Bact_exopeptidase_dim_dom"/>
</dbReference>
<sequence>AAHPTGNPTEGVDALAALVELFNVLYALGRRLPEASHVQGIVTHGGTATNIVPEYAEGRFGLRAATTAALDELSGQLRTCAEGVAMATGTRVIVERATVRFEHFRDSPVLSERFAAHLGRAGITLTPPAPGVYLGSSDVGNVSTRVPTIHPFVAIMGADGSDHTPEFAEAAVSSRAREVLRAVTEALACTAADVLRSADLRERAWARHREAAAAGR</sequence>
<dbReference type="Gene3D" id="3.30.70.360">
    <property type="match status" value="1"/>
</dbReference>
<comment type="caution">
    <text evidence="2">The sequence shown here is derived from an EMBL/GenBank/DDBJ whole genome shotgun (WGS) entry which is preliminary data.</text>
</comment>
<dbReference type="InterPro" id="IPR052030">
    <property type="entry name" value="Peptidase_M20/M20A_hydrolases"/>
</dbReference>
<dbReference type="Pfam" id="PF07687">
    <property type="entry name" value="M20_dimer"/>
    <property type="match status" value="1"/>
</dbReference>